<dbReference type="Pfam" id="PF19622">
    <property type="entry name" value="DUF6127"/>
    <property type="match status" value="1"/>
</dbReference>
<keyword evidence="1" id="KW-0812">Transmembrane</keyword>
<accession>A0A3B1AEB3</accession>
<dbReference type="EMBL" id="UOFW01000081">
    <property type="protein sequence ID" value="VAX04176.1"/>
    <property type="molecule type" value="Genomic_DNA"/>
</dbReference>
<dbReference type="AlphaFoldDB" id="A0A3B1AEB3"/>
<name>A0A3B1AEB3_9ZZZZ</name>
<protein>
    <submittedName>
        <fullName evidence="2">Uncharacterized protein</fullName>
    </submittedName>
</protein>
<sequence length="105" mass="11547">MRIGSGLLQAVRQAKDQQVADETIYLLIEQASEEGAVRALAQLGLSDADAGADISELRNLLDSWRDTKRTARQSVIRWIIRMCLSALLIGLAVKLKLIQLGQIFG</sequence>
<keyword evidence="1" id="KW-1133">Transmembrane helix</keyword>
<reference evidence="2" key="1">
    <citation type="submission" date="2018-06" db="EMBL/GenBank/DDBJ databases">
        <authorList>
            <person name="Zhirakovskaya E."/>
        </authorList>
    </citation>
    <scope>NUCLEOTIDE SEQUENCE</scope>
</reference>
<dbReference type="InterPro" id="IPR046130">
    <property type="entry name" value="DUF6127"/>
</dbReference>
<organism evidence="2">
    <name type="scientific">hydrothermal vent metagenome</name>
    <dbReference type="NCBI Taxonomy" id="652676"/>
    <lineage>
        <taxon>unclassified sequences</taxon>
        <taxon>metagenomes</taxon>
        <taxon>ecological metagenomes</taxon>
    </lineage>
</organism>
<evidence type="ECO:0000313" key="2">
    <source>
        <dbReference type="EMBL" id="VAX04176.1"/>
    </source>
</evidence>
<gene>
    <name evidence="2" type="ORF">MNBD_ALPHA03-449</name>
</gene>
<feature type="transmembrane region" description="Helical" evidence="1">
    <location>
        <begin position="78"/>
        <end position="98"/>
    </location>
</feature>
<keyword evidence="1" id="KW-0472">Membrane</keyword>
<evidence type="ECO:0000256" key="1">
    <source>
        <dbReference type="SAM" id="Phobius"/>
    </source>
</evidence>
<proteinExistence type="predicted"/>